<name>A0A2K1JE77_PHYPA</name>
<evidence type="ECO:0000313" key="5">
    <source>
        <dbReference type="Proteomes" id="UP000006727"/>
    </source>
</evidence>
<dbReference type="Gramene" id="Pp3c15_22900V3.1">
    <property type="protein sequence ID" value="PAC:32928499.CDS.1"/>
    <property type="gene ID" value="Pp3c15_22900"/>
</dbReference>
<feature type="transmembrane region" description="Helical" evidence="1">
    <location>
        <begin position="45"/>
        <end position="66"/>
    </location>
</feature>
<dbReference type="EnsemblPlants" id="Pp3c15_22900V3.1">
    <property type="protein sequence ID" value="PAC:32928499.CDS.1"/>
    <property type="gene ID" value="Pp3c15_22900"/>
</dbReference>
<evidence type="ECO:0000313" key="4">
    <source>
        <dbReference type="EnsemblPlants" id="PAC:32928499.CDS.1"/>
    </source>
</evidence>
<dbReference type="EMBL" id="ABEU02000015">
    <property type="protein sequence ID" value="PNR39836.1"/>
    <property type="molecule type" value="Genomic_DNA"/>
</dbReference>
<evidence type="ECO:0000256" key="1">
    <source>
        <dbReference type="SAM" id="Phobius"/>
    </source>
</evidence>
<proteinExistence type="predicted"/>
<organism evidence="3">
    <name type="scientific">Physcomitrium patens</name>
    <name type="common">Spreading-leaved earth moss</name>
    <name type="synonym">Physcomitrella patens</name>
    <dbReference type="NCBI Taxonomy" id="3218"/>
    <lineage>
        <taxon>Eukaryota</taxon>
        <taxon>Viridiplantae</taxon>
        <taxon>Streptophyta</taxon>
        <taxon>Embryophyta</taxon>
        <taxon>Bryophyta</taxon>
        <taxon>Bryophytina</taxon>
        <taxon>Bryopsida</taxon>
        <taxon>Funariidae</taxon>
        <taxon>Funariales</taxon>
        <taxon>Funariaceae</taxon>
        <taxon>Physcomitrium</taxon>
    </lineage>
</organism>
<gene>
    <name evidence="3" type="ORF">PHYPA_020116</name>
</gene>
<keyword evidence="1" id="KW-0812">Transmembrane</keyword>
<keyword evidence="2" id="KW-0732">Signal</keyword>
<keyword evidence="1" id="KW-0472">Membrane</keyword>
<accession>A0A2K1JE77</accession>
<reference evidence="3 5" key="2">
    <citation type="journal article" date="2018" name="Plant J.">
        <title>The Physcomitrella patens chromosome-scale assembly reveals moss genome structure and evolution.</title>
        <authorList>
            <person name="Lang D."/>
            <person name="Ullrich K.K."/>
            <person name="Murat F."/>
            <person name="Fuchs J."/>
            <person name="Jenkins J."/>
            <person name="Haas F.B."/>
            <person name="Piednoel M."/>
            <person name="Gundlach H."/>
            <person name="Van Bel M."/>
            <person name="Meyberg R."/>
            <person name="Vives C."/>
            <person name="Morata J."/>
            <person name="Symeonidi A."/>
            <person name="Hiss M."/>
            <person name="Muchero W."/>
            <person name="Kamisugi Y."/>
            <person name="Saleh O."/>
            <person name="Blanc G."/>
            <person name="Decker E.L."/>
            <person name="van Gessel N."/>
            <person name="Grimwood J."/>
            <person name="Hayes R.D."/>
            <person name="Graham S.W."/>
            <person name="Gunter L.E."/>
            <person name="McDaniel S.F."/>
            <person name="Hoernstein S.N.W."/>
            <person name="Larsson A."/>
            <person name="Li F.W."/>
            <person name="Perroud P.F."/>
            <person name="Phillips J."/>
            <person name="Ranjan P."/>
            <person name="Rokshar D.S."/>
            <person name="Rothfels C.J."/>
            <person name="Schneider L."/>
            <person name="Shu S."/>
            <person name="Stevenson D.W."/>
            <person name="Thummler F."/>
            <person name="Tillich M."/>
            <person name="Villarreal Aguilar J.C."/>
            <person name="Widiez T."/>
            <person name="Wong G.K."/>
            <person name="Wymore A."/>
            <person name="Zhang Y."/>
            <person name="Zimmer A.D."/>
            <person name="Quatrano R.S."/>
            <person name="Mayer K.F.X."/>
            <person name="Goodstein D."/>
            <person name="Casacuberta J.M."/>
            <person name="Vandepoele K."/>
            <person name="Reski R."/>
            <person name="Cuming A.C."/>
            <person name="Tuskan G.A."/>
            <person name="Maumus F."/>
            <person name="Salse J."/>
            <person name="Schmutz J."/>
            <person name="Rensing S.A."/>
        </authorList>
    </citation>
    <scope>NUCLEOTIDE SEQUENCE [LARGE SCALE GENOMIC DNA]</scope>
    <source>
        <strain evidence="4 5">cv. Gransden 2004</strain>
    </source>
</reference>
<dbReference type="AlphaFoldDB" id="A0A2K1JE77"/>
<sequence length="77" mass="8625">MGPGILLGGWFLLSVRSLCSSEFAPVIEFIGGSRPNWSSQVFRSWQFIVIVTCYSSIVLTTMCCLLQRQKGICMMRS</sequence>
<reference evidence="4" key="3">
    <citation type="submission" date="2020-12" db="UniProtKB">
        <authorList>
            <consortium name="EnsemblPlants"/>
        </authorList>
    </citation>
    <scope>IDENTIFICATION</scope>
</reference>
<feature type="chain" id="PRO_5036318955" description="Secreted protein" evidence="2">
    <location>
        <begin position="22"/>
        <end position="77"/>
    </location>
</feature>
<evidence type="ECO:0000256" key="2">
    <source>
        <dbReference type="SAM" id="SignalP"/>
    </source>
</evidence>
<reference evidence="3 5" key="1">
    <citation type="journal article" date="2008" name="Science">
        <title>The Physcomitrella genome reveals evolutionary insights into the conquest of land by plants.</title>
        <authorList>
            <person name="Rensing S."/>
            <person name="Lang D."/>
            <person name="Zimmer A."/>
            <person name="Terry A."/>
            <person name="Salamov A."/>
            <person name="Shapiro H."/>
            <person name="Nishiyama T."/>
            <person name="Perroud P.-F."/>
            <person name="Lindquist E."/>
            <person name="Kamisugi Y."/>
            <person name="Tanahashi T."/>
            <person name="Sakakibara K."/>
            <person name="Fujita T."/>
            <person name="Oishi K."/>
            <person name="Shin-I T."/>
            <person name="Kuroki Y."/>
            <person name="Toyoda A."/>
            <person name="Suzuki Y."/>
            <person name="Hashimoto A."/>
            <person name="Yamaguchi K."/>
            <person name="Sugano A."/>
            <person name="Kohara Y."/>
            <person name="Fujiyama A."/>
            <person name="Anterola A."/>
            <person name="Aoki S."/>
            <person name="Ashton N."/>
            <person name="Barbazuk W.B."/>
            <person name="Barker E."/>
            <person name="Bennetzen J."/>
            <person name="Bezanilla M."/>
            <person name="Blankenship R."/>
            <person name="Cho S.H."/>
            <person name="Dutcher S."/>
            <person name="Estelle M."/>
            <person name="Fawcett J.A."/>
            <person name="Gundlach H."/>
            <person name="Hanada K."/>
            <person name="Heyl A."/>
            <person name="Hicks K.A."/>
            <person name="Hugh J."/>
            <person name="Lohr M."/>
            <person name="Mayer K."/>
            <person name="Melkozernov A."/>
            <person name="Murata T."/>
            <person name="Nelson D."/>
            <person name="Pils B."/>
            <person name="Prigge M."/>
            <person name="Reiss B."/>
            <person name="Renner T."/>
            <person name="Rombauts S."/>
            <person name="Rushton P."/>
            <person name="Sanderfoot A."/>
            <person name="Schween G."/>
            <person name="Shiu S.-H."/>
            <person name="Stueber K."/>
            <person name="Theodoulou F.L."/>
            <person name="Tu H."/>
            <person name="Van de Peer Y."/>
            <person name="Verrier P.J."/>
            <person name="Waters E."/>
            <person name="Wood A."/>
            <person name="Yang L."/>
            <person name="Cove D."/>
            <person name="Cuming A."/>
            <person name="Hasebe M."/>
            <person name="Lucas S."/>
            <person name="Mishler D.B."/>
            <person name="Reski R."/>
            <person name="Grigoriev I."/>
            <person name="Quatrano R.S."/>
            <person name="Boore J.L."/>
        </authorList>
    </citation>
    <scope>NUCLEOTIDE SEQUENCE [LARGE SCALE GENOMIC DNA]</scope>
    <source>
        <strain evidence="4 5">cv. Gransden 2004</strain>
    </source>
</reference>
<keyword evidence="1" id="KW-1133">Transmembrane helix</keyword>
<feature type="signal peptide" evidence="2">
    <location>
        <begin position="1"/>
        <end position="21"/>
    </location>
</feature>
<protein>
    <recommendedName>
        <fullName evidence="6">Secreted protein</fullName>
    </recommendedName>
</protein>
<evidence type="ECO:0000313" key="3">
    <source>
        <dbReference type="EMBL" id="PNR39836.1"/>
    </source>
</evidence>
<dbReference type="InParanoid" id="A0A2K1JE77"/>
<dbReference type="Proteomes" id="UP000006727">
    <property type="component" value="Chromosome 15"/>
</dbReference>
<keyword evidence="5" id="KW-1185">Reference proteome</keyword>
<evidence type="ECO:0008006" key="6">
    <source>
        <dbReference type="Google" id="ProtNLM"/>
    </source>
</evidence>